<dbReference type="STRING" id="307972.A0A2G8JU17"/>
<dbReference type="EMBL" id="MRZV01001265">
    <property type="protein sequence ID" value="PIK39195.1"/>
    <property type="molecule type" value="Genomic_DNA"/>
</dbReference>
<evidence type="ECO:0000313" key="4">
    <source>
        <dbReference type="Proteomes" id="UP000230750"/>
    </source>
</evidence>
<proteinExistence type="predicted"/>
<feature type="region of interest" description="Disordered" evidence="2">
    <location>
        <begin position="28"/>
        <end position="70"/>
    </location>
</feature>
<dbReference type="PANTHER" id="PTHR28574:SF1">
    <property type="entry name" value="RIKEN CDNA 6820408C15 GENE"/>
    <property type="match status" value="1"/>
</dbReference>
<evidence type="ECO:0000256" key="2">
    <source>
        <dbReference type="SAM" id="MobiDB-lite"/>
    </source>
</evidence>
<evidence type="ECO:0000313" key="3">
    <source>
        <dbReference type="EMBL" id="PIK39195.1"/>
    </source>
</evidence>
<gene>
    <name evidence="3" type="ORF">BSL78_23973</name>
</gene>
<sequence length="294" mass="34195">MTQQTHHPVNSGGIDKFVHISPREYNKWQRTSIPSERKSAEDADSSSEEEDTTFVVGRVDRRPKKTHQERHSCIYRAHHRSGPEAPKDDPNVDALKEVKILNLLIKSRLKALQSYRAREESLLEENAKMRIEIEQQEKDVHGKVTSLLQKYERYRGAVTTLTTKFEREKAQAKGELHKAMVFTKQELAVLDGQVKNAEDNLTMKKQELSMLMSYKDRDYPVSAMHISQLQLQISSLRQRHKKQHIELESMVELEKMKYKQQQVKELEDLKEDATNDVMDTLQDGLKEMALQNIT</sequence>
<feature type="coiled-coil region" evidence="1">
    <location>
        <begin position="112"/>
        <end position="139"/>
    </location>
</feature>
<name>A0A2G8JU17_STIJA</name>
<protein>
    <submittedName>
        <fullName evidence="3">Putative myosin-11</fullName>
    </submittedName>
</protein>
<dbReference type="AlphaFoldDB" id="A0A2G8JU17"/>
<dbReference type="Pfam" id="PF15397">
    <property type="entry name" value="DUF4618"/>
    <property type="match status" value="1"/>
</dbReference>
<feature type="compositionally biased region" description="Acidic residues" evidence="2">
    <location>
        <begin position="42"/>
        <end position="52"/>
    </location>
</feature>
<dbReference type="Proteomes" id="UP000230750">
    <property type="component" value="Unassembled WGS sequence"/>
</dbReference>
<dbReference type="OrthoDB" id="10003267at2759"/>
<comment type="caution">
    <text evidence="3">The sequence shown here is derived from an EMBL/GenBank/DDBJ whole genome shotgun (WGS) entry which is preliminary data.</text>
</comment>
<reference evidence="3 4" key="1">
    <citation type="journal article" date="2017" name="PLoS Biol.">
        <title>The sea cucumber genome provides insights into morphological evolution and visceral regeneration.</title>
        <authorList>
            <person name="Zhang X."/>
            <person name="Sun L."/>
            <person name="Yuan J."/>
            <person name="Sun Y."/>
            <person name="Gao Y."/>
            <person name="Zhang L."/>
            <person name="Li S."/>
            <person name="Dai H."/>
            <person name="Hamel J.F."/>
            <person name="Liu C."/>
            <person name="Yu Y."/>
            <person name="Liu S."/>
            <person name="Lin W."/>
            <person name="Guo K."/>
            <person name="Jin S."/>
            <person name="Xu P."/>
            <person name="Storey K.B."/>
            <person name="Huan P."/>
            <person name="Zhang T."/>
            <person name="Zhou Y."/>
            <person name="Zhang J."/>
            <person name="Lin C."/>
            <person name="Li X."/>
            <person name="Xing L."/>
            <person name="Huo D."/>
            <person name="Sun M."/>
            <person name="Wang L."/>
            <person name="Mercier A."/>
            <person name="Li F."/>
            <person name="Yang H."/>
            <person name="Xiang J."/>
        </authorList>
    </citation>
    <scope>NUCLEOTIDE SEQUENCE [LARGE SCALE GENOMIC DNA]</scope>
    <source>
        <strain evidence="3">Shaxun</strain>
        <tissue evidence="3">Muscle</tissue>
    </source>
</reference>
<organism evidence="3 4">
    <name type="scientific">Stichopus japonicus</name>
    <name type="common">Sea cucumber</name>
    <dbReference type="NCBI Taxonomy" id="307972"/>
    <lineage>
        <taxon>Eukaryota</taxon>
        <taxon>Metazoa</taxon>
        <taxon>Echinodermata</taxon>
        <taxon>Eleutherozoa</taxon>
        <taxon>Echinozoa</taxon>
        <taxon>Holothuroidea</taxon>
        <taxon>Aspidochirotacea</taxon>
        <taxon>Aspidochirotida</taxon>
        <taxon>Stichopodidae</taxon>
        <taxon>Apostichopus</taxon>
    </lineage>
</organism>
<keyword evidence="1" id="KW-0175">Coiled coil</keyword>
<feature type="coiled-coil region" evidence="1">
    <location>
        <begin position="256"/>
        <end position="283"/>
    </location>
</feature>
<evidence type="ECO:0000256" key="1">
    <source>
        <dbReference type="SAM" id="Coils"/>
    </source>
</evidence>
<dbReference type="InterPro" id="IPR029236">
    <property type="entry name" value="DUF4618"/>
</dbReference>
<feature type="coiled-coil region" evidence="1">
    <location>
        <begin position="180"/>
        <end position="207"/>
    </location>
</feature>
<accession>A0A2G8JU17</accession>
<keyword evidence="4" id="KW-1185">Reference proteome</keyword>
<dbReference type="PANTHER" id="PTHR28574">
    <property type="entry name" value="RIKEN CDNA 6820408C15"/>
    <property type="match status" value="1"/>
</dbReference>